<dbReference type="EMBL" id="JAWQEG010001091">
    <property type="protein sequence ID" value="KAK3882483.1"/>
    <property type="molecule type" value="Genomic_DNA"/>
</dbReference>
<protein>
    <recommendedName>
        <fullName evidence="1">PiggyBac transposable element-derived protein domain-containing protein</fullName>
    </recommendedName>
</protein>
<dbReference type="Proteomes" id="UP001286313">
    <property type="component" value="Unassembled WGS sequence"/>
</dbReference>
<accession>A0AAE1G387</accession>
<gene>
    <name evidence="2" type="ORF">Pcinc_013126</name>
</gene>
<evidence type="ECO:0000259" key="1">
    <source>
        <dbReference type="Pfam" id="PF13843"/>
    </source>
</evidence>
<comment type="caution">
    <text evidence="2">The sequence shown here is derived from an EMBL/GenBank/DDBJ whole genome shotgun (WGS) entry which is preliminary data.</text>
</comment>
<dbReference type="PANTHER" id="PTHR47055">
    <property type="entry name" value="DDE_TNP_1_7 DOMAIN-CONTAINING PROTEIN"/>
    <property type="match status" value="1"/>
</dbReference>
<dbReference type="Pfam" id="PF13843">
    <property type="entry name" value="DDE_Tnp_1_7"/>
    <property type="match status" value="1"/>
</dbReference>
<feature type="domain" description="PiggyBac transposable element-derived protein" evidence="1">
    <location>
        <begin position="276"/>
        <end position="450"/>
    </location>
</feature>
<dbReference type="AlphaFoldDB" id="A0AAE1G387"/>
<dbReference type="InterPro" id="IPR052638">
    <property type="entry name" value="PiggyBac_TE-derived"/>
</dbReference>
<name>A0AAE1G387_PETCI</name>
<evidence type="ECO:0000313" key="2">
    <source>
        <dbReference type="EMBL" id="KAK3882483.1"/>
    </source>
</evidence>
<sequence>MGWGVEWWSRMDVCRDFMEGSHTDGEVGTEVTQKWEFYAACLELGAGRQVGRLGRSSDRNSCVKSVVCPAAKSSEVTQSSLRGLIYHQMRSPDVAWVTWGSYPVWRQILETDDNENQESKDENEKIRGKDIEEIVIFPPKDGAETDDDSDDDYTRNLNHLTAPQLVSGCEIKVSVRETGKSENDNTKSGRQPRIRKKDRLWKANCELPQRSDSEQYVQVQGAPGDFMTPTECFELCFEKSLVKHLVDMSNRYALQKNHNLNVSESEMKVYVDQLRLGLGASVVLSLASHLPKYFKSYSIYFDNFFTGFPLLDELTKLGHKGTGTIRENRTEKCPLETTQVMKKKPRGTMNMRTSDNIAVVRWHDNSIVTLASNCNGCQPVTKVNRVGTVNKKRQKIKVDCPHVVTMYNQFMGGVDRFDQNVDDQRVSFRGKIGWYPLFAFGLDAACQNAWQIHKVCGNSKLTYCEFRRSIVQGYLGTYHSPATKSPYCGSRGEKRVHQNVRTDADIEGHVQESCSLCGVSSAN</sequence>
<dbReference type="InterPro" id="IPR029526">
    <property type="entry name" value="PGBD"/>
</dbReference>
<evidence type="ECO:0000313" key="3">
    <source>
        <dbReference type="Proteomes" id="UP001286313"/>
    </source>
</evidence>
<organism evidence="2 3">
    <name type="scientific">Petrolisthes cinctipes</name>
    <name type="common">Flat porcelain crab</name>
    <dbReference type="NCBI Taxonomy" id="88211"/>
    <lineage>
        <taxon>Eukaryota</taxon>
        <taxon>Metazoa</taxon>
        <taxon>Ecdysozoa</taxon>
        <taxon>Arthropoda</taxon>
        <taxon>Crustacea</taxon>
        <taxon>Multicrustacea</taxon>
        <taxon>Malacostraca</taxon>
        <taxon>Eumalacostraca</taxon>
        <taxon>Eucarida</taxon>
        <taxon>Decapoda</taxon>
        <taxon>Pleocyemata</taxon>
        <taxon>Anomura</taxon>
        <taxon>Galatheoidea</taxon>
        <taxon>Porcellanidae</taxon>
        <taxon>Petrolisthes</taxon>
    </lineage>
</organism>
<keyword evidence="3" id="KW-1185">Reference proteome</keyword>
<dbReference type="PANTHER" id="PTHR47055:SF3">
    <property type="entry name" value="PHORBOL-ESTER_DAG-TYPE DOMAIN-CONTAINING PROTEIN"/>
    <property type="match status" value="1"/>
</dbReference>
<reference evidence="2" key="1">
    <citation type="submission" date="2023-10" db="EMBL/GenBank/DDBJ databases">
        <title>Genome assemblies of two species of porcelain crab, Petrolisthes cinctipes and Petrolisthes manimaculis (Anomura: Porcellanidae).</title>
        <authorList>
            <person name="Angst P."/>
        </authorList>
    </citation>
    <scope>NUCLEOTIDE SEQUENCE</scope>
    <source>
        <strain evidence="2">PB745_01</strain>
        <tissue evidence="2">Gill</tissue>
    </source>
</reference>
<proteinExistence type="predicted"/>
<dbReference type="GO" id="GO:0043565">
    <property type="term" value="F:sequence-specific DNA binding"/>
    <property type="evidence" value="ECO:0007669"/>
    <property type="project" value="TreeGrafter"/>
</dbReference>